<evidence type="ECO:0000256" key="2">
    <source>
        <dbReference type="ARBA" id="ARBA00007532"/>
    </source>
</evidence>
<dbReference type="Pfam" id="PF07992">
    <property type="entry name" value="Pyr_redox_2"/>
    <property type="match status" value="1"/>
</dbReference>
<evidence type="ECO:0000256" key="3">
    <source>
        <dbReference type="ARBA" id="ARBA00023002"/>
    </source>
</evidence>
<accession>A0A4Y2P7X6</accession>
<evidence type="ECO:0000256" key="5">
    <source>
        <dbReference type="ARBA" id="ARBA00023284"/>
    </source>
</evidence>
<dbReference type="OrthoDB" id="5956163at2759"/>
<feature type="domain" description="FAD/NAD(P)-binding" evidence="6">
    <location>
        <begin position="35"/>
        <end position="135"/>
    </location>
</feature>
<dbReference type="Proteomes" id="UP000499080">
    <property type="component" value="Unassembled WGS sequence"/>
</dbReference>
<evidence type="ECO:0000313" key="8">
    <source>
        <dbReference type="Proteomes" id="UP000499080"/>
    </source>
</evidence>
<dbReference type="EMBL" id="BGPR01010672">
    <property type="protein sequence ID" value="GBN47391.1"/>
    <property type="molecule type" value="Genomic_DNA"/>
</dbReference>
<evidence type="ECO:0000259" key="6">
    <source>
        <dbReference type="Pfam" id="PF07992"/>
    </source>
</evidence>
<protein>
    <recommendedName>
        <fullName evidence="6">FAD/NAD(P)-binding domain-containing protein</fullName>
    </recommendedName>
</protein>
<dbReference type="SUPFAM" id="SSF51905">
    <property type="entry name" value="FAD/NAD(P)-binding domain"/>
    <property type="match status" value="1"/>
</dbReference>
<proteinExistence type="inferred from homology"/>
<keyword evidence="4" id="KW-1015">Disulfide bond</keyword>
<sequence length="283" mass="31655">VAFEEMDSKIGIHFIQFGIQLFALVSALQKSADKLAEKSRDFQSIAESNSFNKTGKERANEVKMINEKIEALTEQLKMNVDYYNAKGSFINPHEIQITHKSGKIECLSADNFVIAVGGRPKYPEIPGAIEYCISSDDIFSFEKPPEGKRLRHLKTQGSCKICPASIKVQKIAGNSCKVDYSSTHIGHKNDIDHLSITEEGSQLIASKIALKVPFDILGEIRGSFDEFHLNRVHLLPKKDLYNIENSYNIGSSAVKHKDDGTSVQIWINEMEHKGSIILFKGKK</sequence>
<evidence type="ECO:0000313" key="7">
    <source>
        <dbReference type="EMBL" id="GBN47391.1"/>
    </source>
</evidence>
<reference evidence="7 8" key="1">
    <citation type="journal article" date="2019" name="Sci. Rep.">
        <title>Orb-weaving spider Araneus ventricosus genome elucidates the spidroin gene catalogue.</title>
        <authorList>
            <person name="Kono N."/>
            <person name="Nakamura H."/>
            <person name="Ohtoshi R."/>
            <person name="Moran D.A.P."/>
            <person name="Shinohara A."/>
            <person name="Yoshida Y."/>
            <person name="Fujiwara M."/>
            <person name="Mori M."/>
            <person name="Tomita M."/>
            <person name="Arakawa K."/>
        </authorList>
    </citation>
    <scope>NUCLEOTIDE SEQUENCE [LARGE SCALE GENOMIC DNA]</scope>
</reference>
<evidence type="ECO:0000256" key="1">
    <source>
        <dbReference type="ARBA" id="ARBA00001974"/>
    </source>
</evidence>
<organism evidence="7 8">
    <name type="scientific">Araneus ventricosus</name>
    <name type="common">Orbweaver spider</name>
    <name type="synonym">Epeira ventricosa</name>
    <dbReference type="NCBI Taxonomy" id="182803"/>
    <lineage>
        <taxon>Eukaryota</taxon>
        <taxon>Metazoa</taxon>
        <taxon>Ecdysozoa</taxon>
        <taxon>Arthropoda</taxon>
        <taxon>Chelicerata</taxon>
        <taxon>Arachnida</taxon>
        <taxon>Araneae</taxon>
        <taxon>Araneomorphae</taxon>
        <taxon>Entelegynae</taxon>
        <taxon>Araneoidea</taxon>
        <taxon>Araneidae</taxon>
        <taxon>Araneus</taxon>
    </lineage>
</organism>
<dbReference type="PANTHER" id="PTHR42737:SF2">
    <property type="entry name" value="GLUTATHIONE REDUCTASE"/>
    <property type="match status" value="1"/>
</dbReference>
<comment type="caution">
    <text evidence="7">The sequence shown here is derived from an EMBL/GenBank/DDBJ whole genome shotgun (WGS) entry which is preliminary data.</text>
</comment>
<comment type="cofactor">
    <cofactor evidence="1">
        <name>FAD</name>
        <dbReference type="ChEBI" id="CHEBI:57692"/>
    </cofactor>
</comment>
<dbReference type="InterPro" id="IPR046952">
    <property type="entry name" value="GSHR/TRXR-like"/>
</dbReference>
<dbReference type="GO" id="GO:0050660">
    <property type="term" value="F:flavin adenine dinucleotide binding"/>
    <property type="evidence" value="ECO:0007669"/>
    <property type="project" value="InterPro"/>
</dbReference>
<dbReference type="GO" id="GO:0004362">
    <property type="term" value="F:glutathione-disulfide reductase (NADPH) activity"/>
    <property type="evidence" value="ECO:0007669"/>
    <property type="project" value="TreeGrafter"/>
</dbReference>
<keyword evidence="3" id="KW-0560">Oxidoreductase</keyword>
<comment type="similarity">
    <text evidence="2">Belongs to the class-I pyridine nucleotide-disulfide oxidoreductase family.</text>
</comment>
<feature type="non-terminal residue" evidence="7">
    <location>
        <position position="1"/>
    </location>
</feature>
<dbReference type="GO" id="GO:0006749">
    <property type="term" value="P:glutathione metabolic process"/>
    <property type="evidence" value="ECO:0007669"/>
    <property type="project" value="TreeGrafter"/>
</dbReference>
<dbReference type="GO" id="GO:0034599">
    <property type="term" value="P:cellular response to oxidative stress"/>
    <property type="evidence" value="ECO:0007669"/>
    <property type="project" value="TreeGrafter"/>
</dbReference>
<dbReference type="InterPro" id="IPR023753">
    <property type="entry name" value="FAD/NAD-binding_dom"/>
</dbReference>
<evidence type="ECO:0000256" key="4">
    <source>
        <dbReference type="ARBA" id="ARBA00023157"/>
    </source>
</evidence>
<dbReference type="Gene3D" id="3.50.50.60">
    <property type="entry name" value="FAD/NAD(P)-binding domain"/>
    <property type="match status" value="2"/>
</dbReference>
<dbReference type="AlphaFoldDB" id="A0A4Y2P7X6"/>
<dbReference type="PANTHER" id="PTHR42737">
    <property type="entry name" value="GLUTATHIONE REDUCTASE"/>
    <property type="match status" value="1"/>
</dbReference>
<gene>
    <name evidence="7" type="ORF">AVEN_41533_1</name>
</gene>
<dbReference type="GO" id="GO:0005829">
    <property type="term" value="C:cytosol"/>
    <property type="evidence" value="ECO:0007669"/>
    <property type="project" value="TreeGrafter"/>
</dbReference>
<name>A0A4Y2P7X6_ARAVE</name>
<dbReference type="GO" id="GO:0045454">
    <property type="term" value="P:cell redox homeostasis"/>
    <property type="evidence" value="ECO:0007669"/>
    <property type="project" value="InterPro"/>
</dbReference>
<keyword evidence="5" id="KW-0676">Redox-active center</keyword>
<dbReference type="GO" id="GO:0005739">
    <property type="term" value="C:mitochondrion"/>
    <property type="evidence" value="ECO:0007669"/>
    <property type="project" value="TreeGrafter"/>
</dbReference>
<keyword evidence="8" id="KW-1185">Reference proteome</keyword>
<dbReference type="InterPro" id="IPR036188">
    <property type="entry name" value="FAD/NAD-bd_sf"/>
</dbReference>